<evidence type="ECO:0000313" key="3">
    <source>
        <dbReference type="Proteomes" id="UP001266357"/>
    </source>
</evidence>
<dbReference type="RefSeq" id="WP_311582806.1">
    <property type="nucleotide sequence ID" value="NZ_JAVRIF010000007.1"/>
</dbReference>
<feature type="chain" id="PRO_5046550617" description="Outer membrane protein beta-barrel domain-containing protein" evidence="1">
    <location>
        <begin position="20"/>
        <end position="238"/>
    </location>
</feature>
<feature type="signal peptide" evidence="1">
    <location>
        <begin position="1"/>
        <end position="19"/>
    </location>
</feature>
<dbReference type="InterPro" id="IPR023614">
    <property type="entry name" value="Porin_dom_sf"/>
</dbReference>
<dbReference type="EMBL" id="JAVRIF010000007">
    <property type="protein sequence ID" value="MDT0604539.1"/>
    <property type="molecule type" value="Genomic_DNA"/>
</dbReference>
<name>A0ABU3A2Y6_9GAMM</name>
<sequence length="238" mass="26248">MKKSLISMALLLASTGVFAGNQSDSNYPENPILRPLTLNDGTIAVSGAISWGEEKDKSRGELNLNAAYGLTDDLTIGFAGLDYRVLARNNNRTGLELAVGVGLRGFQESTSNGDAIGYGADLNGKYVFNQDIAMTFSLGHVIWDEEHLANKSENRFSVGVQSKVAKNWTAFTNYTYRDLKGFTQDKAHSVHSGLNYTLSNNIDVGMYASYDNFEAQENGYDLKNNFDRSLGLYLTYRF</sequence>
<comment type="caution">
    <text evidence="2">The sequence shown here is derived from an EMBL/GenBank/DDBJ whole genome shotgun (WGS) entry which is preliminary data.</text>
</comment>
<dbReference type="Proteomes" id="UP001266357">
    <property type="component" value="Unassembled WGS sequence"/>
</dbReference>
<keyword evidence="3" id="KW-1185">Reference proteome</keyword>
<reference evidence="2 3" key="1">
    <citation type="submission" date="2023-09" db="EMBL/GenBank/DDBJ databases">
        <authorList>
            <person name="Rey-Velasco X."/>
        </authorList>
    </citation>
    <scope>NUCLEOTIDE SEQUENCE [LARGE SCALE GENOMIC DNA]</scope>
    <source>
        <strain evidence="2 3">W431</strain>
    </source>
</reference>
<accession>A0ABU3A2Y6</accession>
<gene>
    <name evidence="2" type="ORF">RM573_13095</name>
</gene>
<evidence type="ECO:0000256" key="1">
    <source>
        <dbReference type="SAM" id="SignalP"/>
    </source>
</evidence>
<evidence type="ECO:0008006" key="4">
    <source>
        <dbReference type="Google" id="ProtNLM"/>
    </source>
</evidence>
<dbReference type="Gene3D" id="2.40.160.10">
    <property type="entry name" value="Porin"/>
    <property type="match status" value="1"/>
</dbReference>
<protein>
    <recommendedName>
        <fullName evidence="4">Outer membrane protein beta-barrel domain-containing protein</fullName>
    </recommendedName>
</protein>
<evidence type="ECO:0000313" key="2">
    <source>
        <dbReference type="EMBL" id="MDT0604539.1"/>
    </source>
</evidence>
<proteinExistence type="predicted"/>
<organism evidence="2 3">
    <name type="scientific">Thalassotalea castellviae</name>
    <dbReference type="NCBI Taxonomy" id="3075612"/>
    <lineage>
        <taxon>Bacteria</taxon>
        <taxon>Pseudomonadati</taxon>
        <taxon>Pseudomonadota</taxon>
        <taxon>Gammaproteobacteria</taxon>
        <taxon>Alteromonadales</taxon>
        <taxon>Colwelliaceae</taxon>
        <taxon>Thalassotalea</taxon>
    </lineage>
</organism>
<dbReference type="SUPFAM" id="SSF56935">
    <property type="entry name" value="Porins"/>
    <property type="match status" value="1"/>
</dbReference>
<keyword evidence="1" id="KW-0732">Signal</keyword>